<dbReference type="RefSeq" id="WP_281893151.1">
    <property type="nucleotide sequence ID" value="NZ_BSDI01000005.1"/>
</dbReference>
<evidence type="ECO:0000313" key="4">
    <source>
        <dbReference type="Proteomes" id="UP001144280"/>
    </source>
</evidence>
<dbReference type="Pfam" id="PF13556">
    <property type="entry name" value="HTH_30"/>
    <property type="match status" value="1"/>
</dbReference>
<dbReference type="InterPro" id="IPR025736">
    <property type="entry name" value="PucR_C-HTH_dom"/>
</dbReference>
<dbReference type="InterPro" id="IPR051448">
    <property type="entry name" value="CdaR-like_regulators"/>
</dbReference>
<dbReference type="InterPro" id="IPR042070">
    <property type="entry name" value="PucR_C-HTH_sf"/>
</dbReference>
<feature type="domain" description="PucR C-terminal helix-turn-helix" evidence="1">
    <location>
        <begin position="328"/>
        <end position="386"/>
    </location>
</feature>
<evidence type="ECO:0000259" key="2">
    <source>
        <dbReference type="Pfam" id="PF25906"/>
    </source>
</evidence>
<organism evidence="3 4">
    <name type="scientific">Phytohabitans aurantiacus</name>
    <dbReference type="NCBI Taxonomy" id="3016789"/>
    <lineage>
        <taxon>Bacteria</taxon>
        <taxon>Bacillati</taxon>
        <taxon>Actinomycetota</taxon>
        <taxon>Actinomycetes</taxon>
        <taxon>Micromonosporales</taxon>
        <taxon>Micromonosporaceae</taxon>
    </lineage>
</organism>
<comment type="caution">
    <text evidence="3">The sequence shown here is derived from an EMBL/GenBank/DDBJ whole genome shotgun (WGS) entry which is preliminary data.</text>
</comment>
<dbReference type="PANTHER" id="PTHR33744:SF1">
    <property type="entry name" value="DNA-BINDING TRANSCRIPTIONAL ACTIVATOR ADER"/>
    <property type="match status" value="1"/>
</dbReference>
<dbReference type="EMBL" id="BSDI01000005">
    <property type="protein sequence ID" value="GLH96025.1"/>
    <property type="molecule type" value="Genomic_DNA"/>
</dbReference>
<dbReference type="Pfam" id="PF25906">
    <property type="entry name" value="PucR-like_N"/>
    <property type="match status" value="1"/>
</dbReference>
<evidence type="ECO:0000313" key="3">
    <source>
        <dbReference type="EMBL" id="GLH96025.1"/>
    </source>
</evidence>
<reference evidence="3" key="1">
    <citation type="submission" date="2022-12" db="EMBL/GenBank/DDBJ databases">
        <title>New Phytohabitans aurantiacus sp. RD004123 nov., an actinomycete isolated from soil.</title>
        <authorList>
            <person name="Triningsih D.W."/>
            <person name="Harunari E."/>
            <person name="Igarashi Y."/>
        </authorList>
    </citation>
    <scope>NUCLEOTIDE SEQUENCE</scope>
    <source>
        <strain evidence="3">RD004123</strain>
    </source>
</reference>
<protein>
    <recommendedName>
        <fullName evidence="5">PucR C-terminal helix-turn-helix domain-containing protein</fullName>
    </recommendedName>
</protein>
<dbReference type="Proteomes" id="UP001144280">
    <property type="component" value="Unassembled WGS sequence"/>
</dbReference>
<sequence>MSTGAPDGAVSERVVRLVRAHIDEVAVEMTRQIQSAVPEYVRPRDEAYARTVHRGVEHALRHFADVLERRADADQSWREAFKAIGAGEVREGRNLDALHAAVRAGARAGWHRLADAAERDGVPPAALIPVAEAIFAYIDELISASAAGYTHAQAAEAGELDRRRRRLLDLLVTDPPPSVEALGPAAAAARWRLPRQVCAVALDAPGGINPPPVLSPEILSGLHRSSRCLVVPEPVAPAQVRSLTNALARFRAAVGPPVPPVEAAKSLRWARRALRLARRGVIRADGLLWCSDHLATLAVFQDEDLLATLAERRLAPLATLRESQRELLVETLLAWLRNSMNANAVAAHLHVHPQTVRHRLRQLGRLFGDQLKDPDRRFELEIALRAAHAQRLARQHPR</sequence>
<dbReference type="PANTHER" id="PTHR33744">
    <property type="entry name" value="CARBOHYDRATE DIACID REGULATOR"/>
    <property type="match status" value="1"/>
</dbReference>
<dbReference type="Gene3D" id="1.10.10.2840">
    <property type="entry name" value="PucR C-terminal helix-turn-helix domain"/>
    <property type="match status" value="1"/>
</dbReference>
<name>A0ABQ5QMV8_9ACTN</name>
<accession>A0ABQ5QMV8</accession>
<dbReference type="InterPro" id="IPR058663">
    <property type="entry name" value="PucR-like_N"/>
</dbReference>
<evidence type="ECO:0000259" key="1">
    <source>
        <dbReference type="Pfam" id="PF13556"/>
    </source>
</evidence>
<proteinExistence type="predicted"/>
<keyword evidence="4" id="KW-1185">Reference proteome</keyword>
<evidence type="ECO:0008006" key="5">
    <source>
        <dbReference type="Google" id="ProtNLM"/>
    </source>
</evidence>
<gene>
    <name evidence="3" type="ORF">Pa4123_12980</name>
</gene>
<feature type="domain" description="PucR-like N-terminal" evidence="2">
    <location>
        <begin position="16"/>
        <end position="172"/>
    </location>
</feature>